<dbReference type="PANTHER" id="PTHR10039:SF15">
    <property type="entry name" value="NACHT DOMAIN-CONTAINING PROTEIN"/>
    <property type="match status" value="1"/>
</dbReference>
<dbReference type="Pfam" id="PF12796">
    <property type="entry name" value="Ank_2"/>
    <property type="match status" value="4"/>
</dbReference>
<keyword evidence="1" id="KW-0677">Repeat</keyword>
<evidence type="ECO:0000256" key="2">
    <source>
        <dbReference type="PROSITE-ProRule" id="PRU00023"/>
    </source>
</evidence>
<dbReference type="PROSITE" id="PS50297">
    <property type="entry name" value="ANK_REP_REGION"/>
    <property type="match status" value="6"/>
</dbReference>
<dbReference type="VEuPathDB" id="FungiDB:PMAA_080570"/>
<dbReference type="InterPro" id="IPR036770">
    <property type="entry name" value="Ankyrin_rpt-contain_sf"/>
</dbReference>
<evidence type="ECO:0000259" key="3">
    <source>
        <dbReference type="Pfam" id="PF22939"/>
    </source>
</evidence>
<keyword evidence="6" id="KW-1185">Reference proteome</keyword>
<dbReference type="SMART" id="SM00248">
    <property type="entry name" value="ANK"/>
    <property type="match status" value="15"/>
</dbReference>
<evidence type="ECO:0000256" key="1">
    <source>
        <dbReference type="ARBA" id="ARBA00022737"/>
    </source>
</evidence>
<dbReference type="Proteomes" id="UP000001294">
    <property type="component" value="Unassembled WGS sequence"/>
</dbReference>
<feature type="domain" description="Nephrocystin 3-like N-terminal" evidence="4">
    <location>
        <begin position="185"/>
        <end position="349"/>
    </location>
</feature>
<evidence type="ECO:0000313" key="6">
    <source>
        <dbReference type="Proteomes" id="UP000001294"/>
    </source>
</evidence>
<accession>B6QEV2</accession>
<feature type="repeat" description="ANK" evidence="2">
    <location>
        <begin position="1161"/>
        <end position="1195"/>
    </location>
</feature>
<feature type="repeat" description="ANK" evidence="2">
    <location>
        <begin position="807"/>
        <end position="835"/>
    </location>
</feature>
<dbReference type="OrthoDB" id="4221929at2759"/>
<dbReference type="InterPro" id="IPR002110">
    <property type="entry name" value="Ankyrin_rpt"/>
</dbReference>
<dbReference type="PRINTS" id="PR01415">
    <property type="entry name" value="ANKYRIN"/>
</dbReference>
<dbReference type="Pfam" id="PF24883">
    <property type="entry name" value="NPHP3_N"/>
    <property type="match status" value="1"/>
</dbReference>
<keyword evidence="2" id="KW-0040">ANK repeat</keyword>
<dbReference type="InterPro" id="IPR027417">
    <property type="entry name" value="P-loop_NTPase"/>
</dbReference>
<dbReference type="PANTHER" id="PTHR10039">
    <property type="entry name" value="AMELOGENIN"/>
    <property type="match status" value="1"/>
</dbReference>
<dbReference type="Pfam" id="PF22939">
    <property type="entry name" value="WHD_GPIID"/>
    <property type="match status" value="1"/>
</dbReference>
<feature type="repeat" description="ANK" evidence="2">
    <location>
        <begin position="1050"/>
        <end position="1072"/>
    </location>
</feature>
<dbReference type="HOGENOM" id="CLU_000288_34_23_1"/>
<feature type="domain" description="GPI inositol-deacylase winged helix" evidence="3">
    <location>
        <begin position="456"/>
        <end position="536"/>
    </location>
</feature>
<dbReference type="STRING" id="441960.B6QEV2"/>
<dbReference type="InterPro" id="IPR054471">
    <property type="entry name" value="GPIID_WHD"/>
</dbReference>
<dbReference type="InterPro" id="IPR056884">
    <property type="entry name" value="NPHP3-like_N"/>
</dbReference>
<feature type="repeat" description="ANK" evidence="2">
    <location>
        <begin position="871"/>
        <end position="903"/>
    </location>
</feature>
<dbReference type="SUPFAM" id="SSF52540">
    <property type="entry name" value="P-loop containing nucleoside triphosphate hydrolases"/>
    <property type="match status" value="1"/>
</dbReference>
<organism evidence="5 6">
    <name type="scientific">Talaromyces marneffei (strain ATCC 18224 / CBS 334.59 / QM 7333)</name>
    <name type="common">Penicillium marneffei</name>
    <dbReference type="NCBI Taxonomy" id="441960"/>
    <lineage>
        <taxon>Eukaryota</taxon>
        <taxon>Fungi</taxon>
        <taxon>Dikarya</taxon>
        <taxon>Ascomycota</taxon>
        <taxon>Pezizomycotina</taxon>
        <taxon>Eurotiomycetes</taxon>
        <taxon>Eurotiomycetidae</taxon>
        <taxon>Eurotiales</taxon>
        <taxon>Trichocomaceae</taxon>
        <taxon>Talaromyces</taxon>
        <taxon>Talaromyces sect. Talaromyces</taxon>
    </lineage>
</organism>
<protein>
    <submittedName>
        <fullName evidence="5">Ankyrin repeat-containing protein, putative</fullName>
    </submittedName>
</protein>
<dbReference type="SUPFAM" id="SSF48403">
    <property type="entry name" value="Ankyrin repeat"/>
    <property type="match status" value="2"/>
</dbReference>
<reference evidence="6" key="1">
    <citation type="journal article" date="2015" name="Genome Announc.">
        <title>Genome sequence of the AIDS-associated pathogen Penicillium marneffei (ATCC18224) and its near taxonomic relative Talaromyces stipitatus (ATCC10500).</title>
        <authorList>
            <person name="Nierman W.C."/>
            <person name="Fedorova-Abrams N.D."/>
            <person name="Andrianopoulos A."/>
        </authorList>
    </citation>
    <scope>NUCLEOTIDE SEQUENCE [LARGE SCALE GENOMIC DNA]</scope>
    <source>
        <strain evidence="6">ATCC 18224 / CBS 334.59 / QM 7333</strain>
    </source>
</reference>
<evidence type="ECO:0000313" key="5">
    <source>
        <dbReference type="EMBL" id="EEA24039.1"/>
    </source>
</evidence>
<gene>
    <name evidence="5" type="ORF">PMAA_080570</name>
</gene>
<feature type="repeat" description="ANK" evidence="2">
    <location>
        <begin position="705"/>
        <end position="737"/>
    </location>
</feature>
<evidence type="ECO:0000259" key="4">
    <source>
        <dbReference type="Pfam" id="PF24883"/>
    </source>
</evidence>
<dbReference type="Gene3D" id="1.25.40.20">
    <property type="entry name" value="Ankyrin repeat-containing domain"/>
    <property type="match status" value="6"/>
</dbReference>
<feature type="repeat" description="ANK" evidence="2">
    <location>
        <begin position="1017"/>
        <end position="1049"/>
    </location>
</feature>
<sequence length="1283" mass="145346">MSFGYSAGDFVSLLELTNRVRKRFVRAPIEFTEISEDVKKLGVVLQDIDDIESEEGLNPRQKASISQISQACHEVFRELEDMLDEYQELGHDKGTLGKKTRRVWKRLQWDQSKINDFRKRIDSYMILFSNVIATLNGNVILAVKEGVDRLCQQQADKQKQVILEWLTATDYTARQNDNLSQRAEGTGQWVLKRDEFKSWLSTMQQTLFCLGIPGAGKTTLASIIIDHLEQKFGAEFNVGIAYIYCNFQSASDSSIQDLLASLLKQLIQRRPELPKTVLDMYKNHRERNTRPRTDDLSSCLRSMAAELSTAFIIVDALDECGDSGLCKELLHEIFTLQAECNISFLATSRHIPEIMAEFDRKTWLEIRAHTKDVKRYLRSHLSTFPSFLLQNQDLINEIITTITESVDGMFLLAKLHLNSLRGKSSPKAIRTALRKLHTGSDAYDYAYKDAMERIEQQGTEKRDFAKNILAWITCAKRQLKINELLYAVAVEIGLPYLDEDNLSDMQYMISVCAGLVAVDEKSGIIRLIHYTTQEYFERTWKIWFPEAHRNIAMVSLTYLSFEQFATGPCEDWEEYRDRLEGNPVYEYAARYWGYHAKEAYSEVKDLVDRFFQCDSALASAAQVLSLRRASRSRTLTAQEGVSGLHLAAWFGLEDKADELLQDPGYHDAADNKGQTALHWATRNVQALTVELLIRGGFNINVADKNGTTALHYAASQGDRQLIQLLVRNGAHLDVVDNDGWTPFLTAADSVNIASIEELLCYDTAIQAVNWKNQNALHLAILATKDESARLVGMLLSHGVCPTLCDIENMTPLHYAVRNGNRKIVQLFLEAGVDINFGIARKRWSEPTKAGRSFQAFDQPLERIETNIQDAAGLTPLHFAVCAGDITMTEYLLDKGANPNVRCSEGDTPLHIALRRGLLSDQYEDAWTDVGWEVESFKPAISEYEDEHADEVYQFIDEIRLGVIKMLLSRTDIDVNIQNVHLDSPLHTMSIFYGEPYSETIVAQLLQKGADPLKRNKKGQTALHFACKAGNLGAVTRFLDAGCSITIEDAEGLTALHYAVRANKYELVKSILDCYKNTAPSLCLATDKQGRTLLHHHLQSHLCFRVYMITVLLDHGVNVNGIDMNGDSPLSIYLRSFKLGDRTNICHLLLQHGADPLWTDNRGQTLAHVTMHNWIVEVEVLELLKEYGVDLNMKDKNAKSILHHGAIHGSISEELICVLQKYNIDGLDERDLEDKSPLIYAAEAANKERHWGTFKSDRWKETWENLKQMQSHKLVQGDSRGVEE</sequence>
<dbReference type="EMBL" id="DS995901">
    <property type="protein sequence ID" value="EEA24039.1"/>
    <property type="molecule type" value="Genomic_DNA"/>
</dbReference>
<feature type="repeat" description="ANK" evidence="2">
    <location>
        <begin position="672"/>
        <end position="704"/>
    </location>
</feature>
<proteinExistence type="predicted"/>
<name>B6QEV2_TALMQ</name>
<dbReference type="PROSITE" id="PS50088">
    <property type="entry name" value="ANK_REPEAT"/>
    <property type="match status" value="7"/>
</dbReference>
<dbReference type="PhylomeDB" id="B6QEV2"/>
<dbReference type="Gene3D" id="3.40.50.300">
    <property type="entry name" value="P-loop containing nucleotide triphosphate hydrolases"/>
    <property type="match status" value="1"/>
</dbReference>